<dbReference type="EMBL" id="JMIR01000013">
    <property type="protein sequence ID" value="KEO83296.1"/>
    <property type="molecule type" value="Genomic_DNA"/>
</dbReference>
<evidence type="ECO:0000313" key="2">
    <source>
        <dbReference type="Proteomes" id="UP000027931"/>
    </source>
</evidence>
<sequence>MLEVKLDGSYQFDDLASKYNQFRAPEFEVISNGKNLVTEGVAITTLRVNTSISPEANSFTFTVANAYDWVKRDFKWISDYFPLGQNVDIKLGYGGKREPVFSGMITSVSYDYPAEGNPTLTITGMDYSYQMMKGKGSDSKNIWTDKKHSEIASEIASTYSLTPTVDATSEVVRVDREGLDDYQLLVKLAKANDYEFFVLGKKLYFRKPAPSTSPIVTLEWGKNLRSFQTSTDISMQVGSFVVRGYDDKENKWIEAKSEAVKPYGDGSTTGADLIASVTKNKIHYEYTNYSKAKALQDRANALAREAAMKLLQGSGESIGLPELIAGRFIKLKGLGPRFGGSLYLTKVSHSISGSGYLTTFEVGGNAL</sequence>
<dbReference type="Gene3D" id="2.30.300.10">
    <property type="entry name" value="Baseplate protein-like domain - beta roll fold"/>
    <property type="match status" value="1"/>
</dbReference>
<comment type="caution">
    <text evidence="1">The sequence shown here is derived from an EMBL/GenBank/DDBJ whole genome shotgun (WGS) entry which is preliminary data.</text>
</comment>
<name>A0A074LMF2_9BACL</name>
<organism evidence="1 2">
    <name type="scientific">Tumebacillus flagellatus</name>
    <dbReference type="NCBI Taxonomy" id="1157490"/>
    <lineage>
        <taxon>Bacteria</taxon>
        <taxon>Bacillati</taxon>
        <taxon>Bacillota</taxon>
        <taxon>Bacilli</taxon>
        <taxon>Bacillales</taxon>
        <taxon>Alicyclobacillaceae</taxon>
        <taxon>Tumebacillus</taxon>
    </lineage>
</organism>
<dbReference type="AlphaFoldDB" id="A0A074LMF2"/>
<dbReference type="InterPro" id="IPR023399">
    <property type="entry name" value="Baseplate-like_2-layer_sand"/>
</dbReference>
<dbReference type="STRING" id="1157490.EL26_11445"/>
<protein>
    <recommendedName>
        <fullName evidence="3">Phage late control D family protein</fullName>
    </recommendedName>
</protein>
<accession>A0A074LMF2</accession>
<gene>
    <name evidence="1" type="ORF">EL26_11445</name>
</gene>
<dbReference type="SUPFAM" id="SSF69279">
    <property type="entry name" value="Phage tail proteins"/>
    <property type="match status" value="1"/>
</dbReference>
<dbReference type="Proteomes" id="UP000027931">
    <property type="component" value="Unassembled WGS sequence"/>
</dbReference>
<dbReference type="Gene3D" id="3.55.50.10">
    <property type="entry name" value="Baseplate protein-like domains"/>
    <property type="match status" value="1"/>
</dbReference>
<dbReference type="RefSeq" id="WP_038088085.1">
    <property type="nucleotide sequence ID" value="NZ_JMIR01000013.1"/>
</dbReference>
<dbReference type="eggNOG" id="COG3500">
    <property type="taxonomic scope" value="Bacteria"/>
</dbReference>
<keyword evidence="2" id="KW-1185">Reference proteome</keyword>
<evidence type="ECO:0008006" key="3">
    <source>
        <dbReference type="Google" id="ProtNLM"/>
    </source>
</evidence>
<dbReference type="OrthoDB" id="2641038at2"/>
<reference evidence="1 2" key="1">
    <citation type="journal article" date="2013" name="Int. J. Syst. Evol. Microbiol.">
        <title>Tumebacillus flagellatus sp. nov., an alpha-amylase/pullulanase-producing bacterium isolated from cassava wastewater.</title>
        <authorList>
            <person name="Wang Q."/>
            <person name="Xie N."/>
            <person name="Qin Y."/>
            <person name="Shen N."/>
            <person name="Zhu J."/>
            <person name="Mi H."/>
            <person name="Huang R."/>
        </authorList>
    </citation>
    <scope>NUCLEOTIDE SEQUENCE [LARGE SCALE GENOMIC DNA]</scope>
    <source>
        <strain evidence="1 2">GST4</strain>
    </source>
</reference>
<dbReference type="Gene3D" id="3.30.1920.10">
    <property type="entry name" value="Baseplate protein-like domains - 2 layer sandwich fold"/>
    <property type="match status" value="1"/>
</dbReference>
<proteinExistence type="predicted"/>
<evidence type="ECO:0000313" key="1">
    <source>
        <dbReference type="EMBL" id="KEO83296.1"/>
    </source>
</evidence>